<comment type="caution">
    <text evidence="1">The sequence shown here is derived from an EMBL/GenBank/DDBJ whole genome shotgun (WGS) entry which is preliminary data.</text>
</comment>
<accession>A0ABW5DVU5</accession>
<protein>
    <submittedName>
        <fullName evidence="1">Uncharacterized protein</fullName>
    </submittedName>
</protein>
<dbReference type="RefSeq" id="WP_379878419.1">
    <property type="nucleotide sequence ID" value="NZ_JBHUIP010000016.1"/>
</dbReference>
<name>A0ABW5DVU5_9PROT</name>
<keyword evidence="2" id="KW-1185">Reference proteome</keyword>
<sequence>MTSFWNIPNVQEIKTPLSLLREQSSILYEQTEGRLIGETQAVGTGDNIIIDLKIIVPALNKYTYTVLQYKQQAILLYPGKLISNLHRESYEINSEENFIEALKYILSSKEMKTLLLSLLSQAKT</sequence>
<evidence type="ECO:0000313" key="1">
    <source>
        <dbReference type="EMBL" id="MFD2265247.1"/>
    </source>
</evidence>
<gene>
    <name evidence="1" type="ORF">ACFSM5_20255</name>
</gene>
<evidence type="ECO:0000313" key="2">
    <source>
        <dbReference type="Proteomes" id="UP001597295"/>
    </source>
</evidence>
<dbReference type="EMBL" id="JBHUIP010000016">
    <property type="protein sequence ID" value="MFD2265247.1"/>
    <property type="molecule type" value="Genomic_DNA"/>
</dbReference>
<dbReference type="Proteomes" id="UP001597295">
    <property type="component" value="Unassembled WGS sequence"/>
</dbReference>
<proteinExistence type="predicted"/>
<organism evidence="1 2">
    <name type="scientific">Lacibacterium aquatile</name>
    <dbReference type="NCBI Taxonomy" id="1168082"/>
    <lineage>
        <taxon>Bacteria</taxon>
        <taxon>Pseudomonadati</taxon>
        <taxon>Pseudomonadota</taxon>
        <taxon>Alphaproteobacteria</taxon>
        <taxon>Rhodospirillales</taxon>
        <taxon>Rhodospirillaceae</taxon>
    </lineage>
</organism>
<reference evidence="2" key="1">
    <citation type="journal article" date="2019" name="Int. J. Syst. Evol. Microbiol.">
        <title>The Global Catalogue of Microorganisms (GCM) 10K type strain sequencing project: providing services to taxonomists for standard genome sequencing and annotation.</title>
        <authorList>
            <consortium name="The Broad Institute Genomics Platform"/>
            <consortium name="The Broad Institute Genome Sequencing Center for Infectious Disease"/>
            <person name="Wu L."/>
            <person name="Ma J."/>
        </authorList>
    </citation>
    <scope>NUCLEOTIDE SEQUENCE [LARGE SCALE GENOMIC DNA]</scope>
    <source>
        <strain evidence="2">CGMCC 1.19062</strain>
    </source>
</reference>